<protein>
    <submittedName>
        <fullName evidence="1">Uncharacterized protein</fullName>
    </submittedName>
</protein>
<dbReference type="AlphaFoldDB" id="A0A5C5Z306"/>
<keyword evidence="2" id="KW-1185">Reference proteome</keyword>
<evidence type="ECO:0000313" key="1">
    <source>
        <dbReference type="EMBL" id="TWT81565.1"/>
    </source>
</evidence>
<reference evidence="1 2" key="1">
    <citation type="submission" date="2019-02" db="EMBL/GenBank/DDBJ databases">
        <title>Deep-cultivation of Planctomycetes and their phenomic and genomic characterization uncovers novel biology.</title>
        <authorList>
            <person name="Wiegand S."/>
            <person name="Jogler M."/>
            <person name="Boedeker C."/>
            <person name="Pinto D."/>
            <person name="Vollmers J."/>
            <person name="Rivas-Marin E."/>
            <person name="Kohn T."/>
            <person name="Peeters S.H."/>
            <person name="Heuer A."/>
            <person name="Rast P."/>
            <person name="Oberbeckmann S."/>
            <person name="Bunk B."/>
            <person name="Jeske O."/>
            <person name="Meyerdierks A."/>
            <person name="Storesund J.E."/>
            <person name="Kallscheuer N."/>
            <person name="Luecker S."/>
            <person name="Lage O.M."/>
            <person name="Pohl T."/>
            <person name="Merkel B.J."/>
            <person name="Hornburger P."/>
            <person name="Mueller R.-W."/>
            <person name="Bruemmer F."/>
            <person name="Labrenz M."/>
            <person name="Spormann A.M."/>
            <person name="Op Den Camp H."/>
            <person name="Overmann J."/>
            <person name="Amann R."/>
            <person name="Jetten M.S.M."/>
            <person name="Mascher T."/>
            <person name="Medema M.H."/>
            <person name="Devos D.P."/>
            <person name="Kaster A.-K."/>
            <person name="Ovreas L."/>
            <person name="Rohde M."/>
            <person name="Galperin M.Y."/>
            <person name="Jogler C."/>
        </authorList>
    </citation>
    <scope>NUCLEOTIDE SEQUENCE [LARGE SCALE GENOMIC DNA]</scope>
    <source>
        <strain evidence="1 2">CA13</strain>
    </source>
</reference>
<dbReference type="Proteomes" id="UP000315010">
    <property type="component" value="Unassembled WGS sequence"/>
</dbReference>
<gene>
    <name evidence="1" type="ORF">CA13_30180</name>
</gene>
<proteinExistence type="predicted"/>
<name>A0A5C5Z306_9BACT</name>
<organism evidence="1 2">
    <name type="scientific">Novipirellula herctigrandis</name>
    <dbReference type="NCBI Taxonomy" id="2527986"/>
    <lineage>
        <taxon>Bacteria</taxon>
        <taxon>Pseudomonadati</taxon>
        <taxon>Planctomycetota</taxon>
        <taxon>Planctomycetia</taxon>
        <taxon>Pirellulales</taxon>
        <taxon>Pirellulaceae</taxon>
        <taxon>Novipirellula</taxon>
    </lineage>
</organism>
<sequence length="96" mass="10917">MRHRSDNLRHAVVGAELDTCVASRRAIIGRASWLAWVFGLRFIDGKIFDKADLGHVQCHKTEFKCRRIRPPSEVTICGINEQRINRLTVTSTPGRC</sequence>
<evidence type="ECO:0000313" key="2">
    <source>
        <dbReference type="Proteomes" id="UP000315010"/>
    </source>
</evidence>
<comment type="caution">
    <text evidence="1">The sequence shown here is derived from an EMBL/GenBank/DDBJ whole genome shotgun (WGS) entry which is preliminary data.</text>
</comment>
<dbReference type="EMBL" id="SJPJ01000001">
    <property type="protein sequence ID" value="TWT81565.1"/>
    <property type="molecule type" value="Genomic_DNA"/>
</dbReference>
<accession>A0A5C5Z306</accession>